<reference evidence="3" key="1">
    <citation type="journal article" date="2015" name="Proc. Natl. Acad. Sci. U.S.A.">
        <title>Genome sequencing of adzuki bean (Vigna angularis) provides insight into high starch and low fat accumulation and domestication.</title>
        <authorList>
            <person name="Yang K."/>
            <person name="Tian Z."/>
            <person name="Chen C."/>
            <person name="Luo L."/>
            <person name="Zhao B."/>
            <person name="Wang Z."/>
            <person name="Yu L."/>
            <person name="Li Y."/>
            <person name="Sun Y."/>
            <person name="Li W."/>
            <person name="Chen Y."/>
            <person name="Li Y."/>
            <person name="Zhang Y."/>
            <person name="Ai D."/>
            <person name="Zhao J."/>
            <person name="Shang C."/>
            <person name="Ma Y."/>
            <person name="Wu B."/>
            <person name="Wang M."/>
            <person name="Gao L."/>
            <person name="Sun D."/>
            <person name="Zhang P."/>
            <person name="Guo F."/>
            <person name="Wang W."/>
            <person name="Li Y."/>
            <person name="Wang J."/>
            <person name="Varshney R.K."/>
            <person name="Wang J."/>
            <person name="Ling H.Q."/>
            <person name="Wan P."/>
        </authorList>
    </citation>
    <scope>NUCLEOTIDE SEQUENCE</scope>
    <source>
        <strain evidence="3">cv. Jingnong 6</strain>
    </source>
</reference>
<dbReference type="Proteomes" id="UP000053144">
    <property type="component" value="Chromosome 7"/>
</dbReference>
<evidence type="ECO:0000313" key="3">
    <source>
        <dbReference type="Proteomes" id="UP000053144"/>
    </source>
</evidence>
<feature type="region of interest" description="Disordered" evidence="1">
    <location>
        <begin position="26"/>
        <end position="48"/>
    </location>
</feature>
<name>A0A0L9UZW0_PHAAN</name>
<dbReference type="Gramene" id="KOM48064">
    <property type="protein sequence ID" value="KOM48064"/>
    <property type="gene ID" value="LR48_Vigan07g176800"/>
</dbReference>
<dbReference type="AlphaFoldDB" id="A0A0L9UZW0"/>
<accession>A0A0L9UZW0</accession>
<sequence length="108" mass="10595">MAATTSASATGAAGTATMGVATTATGAEPTTIGAAPTTTRVASTGATPTTTKVAVAVQAVVAMRAETVTTTRKGRQDLQGGGYDTCAFGHRGKSLKVGEGGERSVMFL</sequence>
<organism evidence="2 3">
    <name type="scientific">Phaseolus angularis</name>
    <name type="common">Azuki bean</name>
    <name type="synonym">Vigna angularis</name>
    <dbReference type="NCBI Taxonomy" id="3914"/>
    <lineage>
        <taxon>Eukaryota</taxon>
        <taxon>Viridiplantae</taxon>
        <taxon>Streptophyta</taxon>
        <taxon>Embryophyta</taxon>
        <taxon>Tracheophyta</taxon>
        <taxon>Spermatophyta</taxon>
        <taxon>Magnoliopsida</taxon>
        <taxon>eudicotyledons</taxon>
        <taxon>Gunneridae</taxon>
        <taxon>Pentapetalae</taxon>
        <taxon>rosids</taxon>
        <taxon>fabids</taxon>
        <taxon>Fabales</taxon>
        <taxon>Fabaceae</taxon>
        <taxon>Papilionoideae</taxon>
        <taxon>50 kb inversion clade</taxon>
        <taxon>NPAAA clade</taxon>
        <taxon>indigoferoid/millettioid clade</taxon>
        <taxon>Phaseoleae</taxon>
        <taxon>Vigna</taxon>
    </lineage>
</organism>
<gene>
    <name evidence="2" type="ORF">LR48_Vigan07g176800</name>
</gene>
<evidence type="ECO:0000256" key="1">
    <source>
        <dbReference type="SAM" id="MobiDB-lite"/>
    </source>
</evidence>
<feature type="compositionally biased region" description="Low complexity" evidence="1">
    <location>
        <begin position="37"/>
        <end position="48"/>
    </location>
</feature>
<protein>
    <submittedName>
        <fullName evidence="2">Uncharacterized protein</fullName>
    </submittedName>
</protein>
<dbReference type="EMBL" id="CM003377">
    <property type="protein sequence ID" value="KOM48064.1"/>
    <property type="molecule type" value="Genomic_DNA"/>
</dbReference>
<proteinExistence type="predicted"/>
<evidence type="ECO:0000313" key="2">
    <source>
        <dbReference type="EMBL" id="KOM48064.1"/>
    </source>
</evidence>